<organism evidence="1 2">
    <name type="scientific">Edaphobacter aggregans</name>
    <dbReference type="NCBI Taxonomy" id="570835"/>
    <lineage>
        <taxon>Bacteria</taxon>
        <taxon>Pseudomonadati</taxon>
        <taxon>Acidobacteriota</taxon>
        <taxon>Terriglobia</taxon>
        <taxon>Terriglobales</taxon>
        <taxon>Acidobacteriaceae</taxon>
        <taxon>Edaphobacter</taxon>
    </lineage>
</organism>
<name>A0A3R9WFT9_9BACT</name>
<evidence type="ECO:0000313" key="2">
    <source>
        <dbReference type="Proteomes" id="UP000269669"/>
    </source>
</evidence>
<dbReference type="OrthoDB" id="115640at2"/>
<reference evidence="1 2" key="1">
    <citation type="submission" date="2018-12" db="EMBL/GenBank/DDBJ databases">
        <title>Sequencing of bacterial isolates from soil warming experiment in Harvard Forest, Massachusetts, USA.</title>
        <authorList>
            <person name="Deangelis K."/>
        </authorList>
    </citation>
    <scope>NUCLEOTIDE SEQUENCE [LARGE SCALE GENOMIC DNA]</scope>
    <source>
        <strain evidence="1 2">EB153</strain>
    </source>
</reference>
<dbReference type="RefSeq" id="WP_125484819.1">
    <property type="nucleotide sequence ID" value="NZ_RSDW01000001.1"/>
</dbReference>
<sequence length="260" mass="28049">MPTLGFEVRAFGCHIQVAAECLETYAILERYVFPSLPRLVGGAEKPDISIRLVRVSDQFQLSVDDAVVASAGQAISLVPDLIRVLDEAVIQHLTTLHAVHAGAVLWGERVLLLPGVTHSGKSSLVAELLRRGATYFSDEYALIDSEGRVHPYPRPLLLRNGCPEQFPVLPGECNASIGDAPAPVGWVLALEYRPECTWSVAAMPQSEGLLTLLRNTPHVLAESPDLVRVFQHAVAGATCYAGCRTDVADAAGQILRLIGR</sequence>
<dbReference type="EMBL" id="RSDW01000001">
    <property type="protein sequence ID" value="RSL16172.1"/>
    <property type="molecule type" value="Genomic_DNA"/>
</dbReference>
<dbReference type="AlphaFoldDB" id="A0A3R9WFT9"/>
<gene>
    <name evidence="1" type="ORF">EDE15_1683</name>
</gene>
<protein>
    <recommendedName>
        <fullName evidence="3">Hpr(Ser) kinase/phosphatase</fullName>
    </recommendedName>
</protein>
<dbReference type="InterPro" id="IPR027417">
    <property type="entry name" value="P-loop_NTPase"/>
</dbReference>
<dbReference type="SUPFAM" id="SSF53795">
    <property type="entry name" value="PEP carboxykinase-like"/>
    <property type="match status" value="1"/>
</dbReference>
<dbReference type="Proteomes" id="UP000269669">
    <property type="component" value="Unassembled WGS sequence"/>
</dbReference>
<evidence type="ECO:0000313" key="1">
    <source>
        <dbReference type="EMBL" id="RSL16172.1"/>
    </source>
</evidence>
<accession>A0A3R9WFT9</accession>
<dbReference type="Gene3D" id="3.40.50.300">
    <property type="entry name" value="P-loop containing nucleotide triphosphate hydrolases"/>
    <property type="match status" value="1"/>
</dbReference>
<keyword evidence="2" id="KW-1185">Reference proteome</keyword>
<evidence type="ECO:0008006" key="3">
    <source>
        <dbReference type="Google" id="ProtNLM"/>
    </source>
</evidence>
<comment type="caution">
    <text evidence="1">The sequence shown here is derived from an EMBL/GenBank/DDBJ whole genome shotgun (WGS) entry which is preliminary data.</text>
</comment>
<proteinExistence type="predicted"/>